<dbReference type="RefSeq" id="WP_089338316.1">
    <property type="nucleotide sequence ID" value="NZ_FZNO01000027.1"/>
</dbReference>
<proteinExistence type="predicted"/>
<dbReference type="InterPro" id="IPR010656">
    <property type="entry name" value="DctM"/>
</dbReference>
<evidence type="ECO:0000256" key="1">
    <source>
        <dbReference type="ARBA" id="ARBA00004429"/>
    </source>
</evidence>
<keyword evidence="3" id="KW-0997">Cell inner membrane</keyword>
<evidence type="ECO:0000313" key="9">
    <source>
        <dbReference type="Proteomes" id="UP000198403"/>
    </source>
</evidence>
<evidence type="ECO:0000256" key="5">
    <source>
        <dbReference type="ARBA" id="ARBA00022989"/>
    </source>
</evidence>
<accession>A0A238ZDA7</accession>
<keyword evidence="6" id="KW-0472">Membrane</keyword>
<keyword evidence="9" id="KW-1185">Reference proteome</keyword>
<dbReference type="PIRSF" id="PIRSF006066">
    <property type="entry name" value="HI0050"/>
    <property type="match status" value="1"/>
</dbReference>
<evidence type="ECO:0000256" key="6">
    <source>
        <dbReference type="ARBA" id="ARBA00023136"/>
    </source>
</evidence>
<evidence type="ECO:0000259" key="7">
    <source>
        <dbReference type="Pfam" id="PF06808"/>
    </source>
</evidence>
<name>A0A238ZDA7_9ACTN</name>
<dbReference type="EMBL" id="FZNO01000027">
    <property type="protein sequence ID" value="SNR81069.1"/>
    <property type="molecule type" value="Genomic_DNA"/>
</dbReference>
<evidence type="ECO:0000256" key="3">
    <source>
        <dbReference type="ARBA" id="ARBA00022519"/>
    </source>
</evidence>
<keyword evidence="5" id="KW-1133">Transmembrane helix</keyword>
<dbReference type="PANTHER" id="PTHR33362">
    <property type="entry name" value="SIALIC ACID TRAP TRANSPORTER PERMEASE PROTEIN SIAT-RELATED"/>
    <property type="match status" value="1"/>
</dbReference>
<feature type="domain" description="TRAP C4-dicarboxylate transport system permease DctM subunit" evidence="7">
    <location>
        <begin position="11"/>
        <end position="444"/>
    </location>
</feature>
<comment type="subcellular location">
    <subcellularLocation>
        <location evidence="1">Cell inner membrane</location>
        <topology evidence="1">Multi-pass membrane protein</topology>
    </subcellularLocation>
</comment>
<dbReference type="OrthoDB" id="9777699at2"/>
<dbReference type="AlphaFoldDB" id="A0A238ZDA7"/>
<dbReference type="NCBIfam" id="TIGR00786">
    <property type="entry name" value="dctM"/>
    <property type="match status" value="1"/>
</dbReference>
<dbReference type="GO" id="GO:0022857">
    <property type="term" value="F:transmembrane transporter activity"/>
    <property type="evidence" value="ECO:0007669"/>
    <property type="project" value="TreeGrafter"/>
</dbReference>
<dbReference type="Pfam" id="PF06808">
    <property type="entry name" value="DctM"/>
    <property type="match status" value="1"/>
</dbReference>
<sequence>MSVDLITLIVFGLFFFLLAAETPVSFALAASGGVGIALLRDAELATSVLGSVPFNETHKYSLAIIPMYILLGMFALHGRLAERVYSAATVALRRLPGGLGIATVGACAGFAAVSGSSVATAASIGKISAHEMMRHGYKAPFAGGIVAVAGTLGILIPPSVALVLYGVIARESIADLLMAGVVPGIVAALAYAAFIAARARQNVVPGQVPLAQALAAAGGKAPSAADEEQAEVTNFQRFRATAWIAAIFAAILLGMLTGLFTVIESAAIGALIALVMLVSENLRSGLRPMFSRARGAVLEAASVTSMAFALVVGAGVLSTFLVMARIPMQLTQWVVGFDVPGWVIVVGILAVMVPLGMFLETLSILVIVVPLVHPVITELGYDGVWFGVLFVMMLEIGLVTPPVGMNTFVVSMTSGLRLESVFRGVTPFVFVSLAVVAAVFVVPDIALWLPGLLAE</sequence>
<organism evidence="8 9">
    <name type="scientific">Blastococcus mobilis</name>
    <dbReference type="NCBI Taxonomy" id="1938746"/>
    <lineage>
        <taxon>Bacteria</taxon>
        <taxon>Bacillati</taxon>
        <taxon>Actinomycetota</taxon>
        <taxon>Actinomycetes</taxon>
        <taxon>Geodermatophilales</taxon>
        <taxon>Geodermatophilaceae</taxon>
        <taxon>Blastococcus</taxon>
    </lineage>
</organism>
<reference evidence="8 9" key="1">
    <citation type="submission" date="2017-06" db="EMBL/GenBank/DDBJ databases">
        <authorList>
            <person name="Kim H.J."/>
            <person name="Triplett B.A."/>
        </authorList>
    </citation>
    <scope>NUCLEOTIDE SEQUENCE [LARGE SCALE GENOMIC DNA]</scope>
    <source>
        <strain evidence="8 9">DSM 44272</strain>
    </source>
</reference>
<keyword evidence="4" id="KW-0812">Transmembrane</keyword>
<evidence type="ECO:0000256" key="2">
    <source>
        <dbReference type="ARBA" id="ARBA00022475"/>
    </source>
</evidence>
<dbReference type="PANTHER" id="PTHR33362:SF5">
    <property type="entry name" value="C4-DICARBOXYLATE TRAP TRANSPORTER LARGE PERMEASE PROTEIN DCTM"/>
    <property type="match status" value="1"/>
</dbReference>
<dbReference type="GO" id="GO:0005886">
    <property type="term" value="C:plasma membrane"/>
    <property type="evidence" value="ECO:0007669"/>
    <property type="project" value="UniProtKB-SubCell"/>
</dbReference>
<evidence type="ECO:0000256" key="4">
    <source>
        <dbReference type="ARBA" id="ARBA00022692"/>
    </source>
</evidence>
<evidence type="ECO:0000313" key="8">
    <source>
        <dbReference type="EMBL" id="SNR81069.1"/>
    </source>
</evidence>
<protein>
    <submittedName>
        <fullName evidence="8">TRAP transporter, DctM subunit</fullName>
    </submittedName>
</protein>
<dbReference type="InterPro" id="IPR004681">
    <property type="entry name" value="TRAP_DctM"/>
</dbReference>
<dbReference type="Proteomes" id="UP000198403">
    <property type="component" value="Unassembled WGS sequence"/>
</dbReference>
<keyword evidence="2" id="KW-1003">Cell membrane</keyword>
<gene>
    <name evidence="8" type="ORF">SAMN06272737_12739</name>
</gene>